<accession>A0A0G0QB53</accession>
<evidence type="ECO:0000256" key="1">
    <source>
        <dbReference type="SAM" id="Phobius"/>
    </source>
</evidence>
<keyword evidence="1" id="KW-0472">Membrane</keyword>
<evidence type="ECO:0000313" key="2">
    <source>
        <dbReference type="EMBL" id="KKQ98936.1"/>
    </source>
</evidence>
<name>A0A0G0QB53_9BACT</name>
<comment type="caution">
    <text evidence="2">The sequence shown here is derived from an EMBL/GenBank/DDBJ whole genome shotgun (WGS) entry which is preliminary data.</text>
</comment>
<proteinExistence type="predicted"/>
<dbReference type="Proteomes" id="UP000033881">
    <property type="component" value="Unassembled WGS sequence"/>
</dbReference>
<keyword evidence="1" id="KW-0812">Transmembrane</keyword>
<protein>
    <submittedName>
        <fullName evidence="2">Uncharacterized protein</fullName>
    </submittedName>
</protein>
<gene>
    <name evidence="2" type="ORF">UT24_C0030G0014</name>
</gene>
<dbReference type="EMBL" id="LBWB01000030">
    <property type="protein sequence ID" value="KKQ98936.1"/>
    <property type="molecule type" value="Genomic_DNA"/>
</dbReference>
<reference evidence="2 3" key="1">
    <citation type="journal article" date="2015" name="Nature">
        <title>rRNA introns, odd ribosomes, and small enigmatic genomes across a large radiation of phyla.</title>
        <authorList>
            <person name="Brown C.T."/>
            <person name="Hug L.A."/>
            <person name="Thomas B.C."/>
            <person name="Sharon I."/>
            <person name="Castelle C.J."/>
            <person name="Singh A."/>
            <person name="Wilkins M.J."/>
            <person name="Williams K.H."/>
            <person name="Banfield J.F."/>
        </authorList>
    </citation>
    <scope>NUCLEOTIDE SEQUENCE [LARGE SCALE GENOMIC DNA]</scope>
</reference>
<organism evidence="2 3">
    <name type="scientific">Candidatus Woesebacteria bacterium GW2011_GWB1_39_12</name>
    <dbReference type="NCBI Taxonomy" id="1618574"/>
    <lineage>
        <taxon>Bacteria</taxon>
        <taxon>Candidatus Woeseibacteriota</taxon>
    </lineage>
</organism>
<keyword evidence="1" id="KW-1133">Transmembrane helix</keyword>
<feature type="transmembrane region" description="Helical" evidence="1">
    <location>
        <begin position="6"/>
        <end position="27"/>
    </location>
</feature>
<evidence type="ECO:0000313" key="3">
    <source>
        <dbReference type="Proteomes" id="UP000033881"/>
    </source>
</evidence>
<dbReference type="STRING" id="1618574.UT24_C0030G0014"/>
<sequence length="95" mass="11258">MKKFNWMFIPFLISVVCVLIATIQFWCNISFTNLAWMLVWDSSFAFTFWKVVHPEDVLVIDLCDGKELDREREKLLKQIGKDQQSAREKIESKLT</sequence>
<dbReference type="AlphaFoldDB" id="A0A0G0QB53"/>